<feature type="region of interest" description="Disordered" evidence="1">
    <location>
        <begin position="52"/>
        <end position="88"/>
    </location>
</feature>
<name>A0A1G5C0L3_9FIRM</name>
<dbReference type="OrthoDB" id="2005616at2"/>
<evidence type="ECO:0008006" key="5">
    <source>
        <dbReference type="Google" id="ProtNLM"/>
    </source>
</evidence>
<organism evidence="3 4">
    <name type="scientific">Butyrivibrio hungatei</name>
    <dbReference type="NCBI Taxonomy" id="185008"/>
    <lineage>
        <taxon>Bacteria</taxon>
        <taxon>Bacillati</taxon>
        <taxon>Bacillota</taxon>
        <taxon>Clostridia</taxon>
        <taxon>Lachnospirales</taxon>
        <taxon>Lachnospiraceae</taxon>
        <taxon>Butyrivibrio</taxon>
    </lineage>
</organism>
<dbReference type="Proteomes" id="UP000183047">
    <property type="component" value="Unassembled WGS sequence"/>
</dbReference>
<protein>
    <recommendedName>
        <fullName evidence="5">Lipoprotein</fullName>
    </recommendedName>
</protein>
<dbReference type="RefSeq" id="WP_074461642.1">
    <property type="nucleotide sequence ID" value="NZ_FMUR01000005.1"/>
</dbReference>
<evidence type="ECO:0000256" key="1">
    <source>
        <dbReference type="SAM" id="MobiDB-lite"/>
    </source>
</evidence>
<evidence type="ECO:0000256" key="2">
    <source>
        <dbReference type="SAM" id="SignalP"/>
    </source>
</evidence>
<keyword evidence="4" id="KW-1185">Reference proteome</keyword>
<sequence length="208" mass="22956">MKKKMMICLMASVMMFTLVGCEVPEIEELSDIGEMIESELSSDSDFSIEELFEESSAEGSSDEMTEEESAAEATSEEPMVPDNSFEYNGKTVSVNDDIDTILSVIGTEENQTGDESGNIYYIDTDRMVLFTEEVDGVKSLGQLTIHDENVKTARGISVGSTEEEVRAAYGEPSSETMEGSHILNYDFEDCGITFALDEKVVAITYFKQ</sequence>
<gene>
    <name evidence="3" type="ORF">SAMN02910451_00909</name>
</gene>
<feature type="compositionally biased region" description="Acidic residues" evidence="1">
    <location>
        <begin position="52"/>
        <end position="70"/>
    </location>
</feature>
<feature type="chain" id="PRO_5039560684" description="Lipoprotein" evidence="2">
    <location>
        <begin position="21"/>
        <end position="208"/>
    </location>
</feature>
<dbReference type="AlphaFoldDB" id="A0A1G5C0L3"/>
<feature type="signal peptide" evidence="2">
    <location>
        <begin position="1"/>
        <end position="20"/>
    </location>
</feature>
<evidence type="ECO:0000313" key="3">
    <source>
        <dbReference type="EMBL" id="SCX95830.1"/>
    </source>
</evidence>
<accession>A0A1G5C0L3</accession>
<reference evidence="4" key="1">
    <citation type="submission" date="2016-10" db="EMBL/GenBank/DDBJ databases">
        <authorList>
            <person name="Varghese N."/>
            <person name="Submissions S."/>
        </authorList>
    </citation>
    <scope>NUCLEOTIDE SEQUENCE [LARGE SCALE GENOMIC DNA]</scope>
    <source>
        <strain evidence="4">XBD2006</strain>
    </source>
</reference>
<keyword evidence="2" id="KW-0732">Signal</keyword>
<dbReference type="EMBL" id="FMUR01000005">
    <property type="protein sequence ID" value="SCX95830.1"/>
    <property type="molecule type" value="Genomic_DNA"/>
</dbReference>
<evidence type="ECO:0000313" key="4">
    <source>
        <dbReference type="Proteomes" id="UP000183047"/>
    </source>
</evidence>
<proteinExistence type="predicted"/>
<dbReference type="PROSITE" id="PS51257">
    <property type="entry name" value="PROKAR_LIPOPROTEIN"/>
    <property type="match status" value="1"/>
</dbReference>